<dbReference type="EMBL" id="JBDIVE010000004">
    <property type="protein sequence ID" value="MEN3068730.1"/>
    <property type="molecule type" value="Genomic_DNA"/>
</dbReference>
<evidence type="ECO:0000313" key="3">
    <source>
        <dbReference type="Proteomes" id="UP001410394"/>
    </source>
</evidence>
<gene>
    <name evidence="2" type="ORF">ABDB84_09590</name>
</gene>
<name>A0ABU9YYD0_9RHOO</name>
<reference evidence="2 3" key="1">
    <citation type="journal article" date="2018" name="Int. J. Syst. Evol. Microbiol.">
        <title>Uliginosibacterium sediminicola sp. nov., isolated from freshwater sediment.</title>
        <authorList>
            <person name="Hwang W.M."/>
            <person name="Kim S.M."/>
            <person name="Kang K."/>
            <person name="Ahn T.Y."/>
        </authorList>
    </citation>
    <scope>NUCLEOTIDE SEQUENCE [LARGE SCALE GENOMIC DNA]</scope>
    <source>
        <strain evidence="2 3">M1-21</strain>
    </source>
</reference>
<proteinExistence type="predicted"/>
<feature type="domain" description="Cupin type-2" evidence="1">
    <location>
        <begin position="50"/>
        <end position="95"/>
    </location>
</feature>
<dbReference type="CDD" id="cd06981">
    <property type="entry name" value="cupin_reut_a1446"/>
    <property type="match status" value="1"/>
</dbReference>
<dbReference type="Proteomes" id="UP001410394">
    <property type="component" value="Unassembled WGS sequence"/>
</dbReference>
<evidence type="ECO:0000313" key="2">
    <source>
        <dbReference type="EMBL" id="MEN3068730.1"/>
    </source>
</evidence>
<dbReference type="Gene3D" id="2.60.120.10">
    <property type="entry name" value="Jelly Rolls"/>
    <property type="match status" value="1"/>
</dbReference>
<accession>A0ABU9YYD0</accession>
<dbReference type="InterPro" id="IPR011051">
    <property type="entry name" value="RmlC_Cupin_sf"/>
</dbReference>
<dbReference type="InterPro" id="IPR014710">
    <property type="entry name" value="RmlC-like_jellyroll"/>
</dbReference>
<dbReference type="SUPFAM" id="SSF51182">
    <property type="entry name" value="RmlC-like cupins"/>
    <property type="match status" value="1"/>
</dbReference>
<comment type="caution">
    <text evidence="2">The sequence shown here is derived from an EMBL/GenBank/DDBJ whole genome shotgun (WGS) entry which is preliminary data.</text>
</comment>
<keyword evidence="3" id="KW-1185">Reference proteome</keyword>
<dbReference type="Pfam" id="PF07883">
    <property type="entry name" value="Cupin_2"/>
    <property type="match status" value="1"/>
</dbReference>
<evidence type="ECO:0000259" key="1">
    <source>
        <dbReference type="Pfam" id="PF07883"/>
    </source>
</evidence>
<protein>
    <submittedName>
        <fullName evidence="2">Cupin domain-containing protein</fullName>
    </submittedName>
</protein>
<dbReference type="InterPro" id="IPR013096">
    <property type="entry name" value="Cupin_2"/>
</dbReference>
<sequence length="107" mass="12185">MTPELFNLFAQLPVTGEEEHFQCLFESDLVRIERIVSDGQHSAADFWYDQPHDEWVMLLRGEAALEFAGGAQQVLRPGDSLHIPPRCQHRVAFTAPRTVWLAVHVFG</sequence>
<organism evidence="2 3">
    <name type="scientific">Uliginosibacterium sediminicola</name>
    <dbReference type="NCBI Taxonomy" id="2024550"/>
    <lineage>
        <taxon>Bacteria</taxon>
        <taxon>Pseudomonadati</taxon>
        <taxon>Pseudomonadota</taxon>
        <taxon>Betaproteobacteria</taxon>
        <taxon>Rhodocyclales</taxon>
        <taxon>Zoogloeaceae</taxon>
        <taxon>Uliginosibacterium</taxon>
    </lineage>
</organism>
<dbReference type="RefSeq" id="WP_345919502.1">
    <property type="nucleotide sequence ID" value="NZ_JBDIVE010000004.1"/>
</dbReference>